<evidence type="ECO:0000313" key="2">
    <source>
        <dbReference type="EMBL" id="KYC37026.1"/>
    </source>
</evidence>
<dbReference type="Pfam" id="PF03781">
    <property type="entry name" value="FGE-sulfatase"/>
    <property type="match status" value="1"/>
</dbReference>
<evidence type="ECO:0000259" key="1">
    <source>
        <dbReference type="Pfam" id="PF03781"/>
    </source>
</evidence>
<dbReference type="OrthoDB" id="9768004at2"/>
<dbReference type="RefSeq" id="WP_017744293.1">
    <property type="nucleotide sequence ID" value="NZ_KQ976354.1"/>
</dbReference>
<dbReference type="Gene3D" id="3.90.1580.10">
    <property type="entry name" value="paralog of FGE (formylglycine-generating enzyme)"/>
    <property type="match status" value="1"/>
</dbReference>
<sequence length="294" mass="33458">MDLRSKQVTSFSFDVATVNAKGEIVNQEQRQVQSLTEDFGNGVTLDMVAIPGGTFTMGASEAECSSEDSERPLHQVTIQPFFMGKYHITQEQWQMVATFERVNCELDPDPSRFKTSDRPVETISWYEAVEFCDRLSKYTGRTYRLPSESEWEYACRANTTTPFHFGDTITTDLVNYNGVNTYGDSPKGKYRGETTPVGSFGVANAFGLYDMHGLLWEWCADHWHENYEGAPTDGSAWLNSRDRSRVVLRGGSWDFTPWFCRSAFRFHLEPDDKGNNIGFRVVQFPINLPHLSQS</sequence>
<dbReference type="GO" id="GO:0120147">
    <property type="term" value="F:formylglycine-generating oxidase activity"/>
    <property type="evidence" value="ECO:0007669"/>
    <property type="project" value="TreeGrafter"/>
</dbReference>
<organism evidence="2 3">
    <name type="scientific">Scytonema hofmannii PCC 7110</name>
    <dbReference type="NCBI Taxonomy" id="128403"/>
    <lineage>
        <taxon>Bacteria</taxon>
        <taxon>Bacillati</taxon>
        <taxon>Cyanobacteriota</taxon>
        <taxon>Cyanophyceae</taxon>
        <taxon>Nostocales</taxon>
        <taxon>Scytonemataceae</taxon>
        <taxon>Scytonema</taxon>
    </lineage>
</organism>
<dbReference type="InterPro" id="IPR016187">
    <property type="entry name" value="CTDL_fold"/>
</dbReference>
<dbReference type="SUPFAM" id="SSF56436">
    <property type="entry name" value="C-type lectin-like"/>
    <property type="match status" value="1"/>
</dbReference>
<reference evidence="2 3" key="1">
    <citation type="journal article" date="2013" name="Genome Biol. Evol.">
        <title>Genomes of Stigonematalean cyanobacteria (subsection V) and the evolution of oxygenic photosynthesis from prokaryotes to plastids.</title>
        <authorList>
            <person name="Dagan T."/>
            <person name="Roettger M."/>
            <person name="Stucken K."/>
            <person name="Landan G."/>
            <person name="Koch R."/>
            <person name="Major P."/>
            <person name="Gould S.B."/>
            <person name="Goremykin V.V."/>
            <person name="Rippka R."/>
            <person name="Tandeau de Marsac N."/>
            <person name="Gugger M."/>
            <person name="Lockhart P.J."/>
            <person name="Allen J.F."/>
            <person name="Brune I."/>
            <person name="Maus I."/>
            <person name="Puhler A."/>
            <person name="Martin W.F."/>
        </authorList>
    </citation>
    <scope>NUCLEOTIDE SEQUENCE [LARGE SCALE GENOMIC DNA]</scope>
    <source>
        <strain evidence="2 3">PCC 7110</strain>
    </source>
</reference>
<dbReference type="EMBL" id="ANNX02000047">
    <property type="protein sequence ID" value="KYC37026.1"/>
    <property type="molecule type" value="Genomic_DNA"/>
</dbReference>
<dbReference type="AlphaFoldDB" id="A0A139WX72"/>
<feature type="domain" description="Sulfatase-modifying factor enzyme-like" evidence="1">
    <location>
        <begin position="46"/>
        <end position="282"/>
    </location>
</feature>
<accession>A0A139WX72</accession>
<protein>
    <recommendedName>
        <fullName evidence="1">Sulfatase-modifying factor enzyme-like domain-containing protein</fullName>
    </recommendedName>
</protein>
<name>A0A139WX72_9CYAN</name>
<gene>
    <name evidence="2" type="ORF">WA1_46125</name>
</gene>
<dbReference type="STRING" id="128403.WA1_46125"/>
<dbReference type="Proteomes" id="UP000076925">
    <property type="component" value="Unassembled WGS sequence"/>
</dbReference>
<dbReference type="PANTHER" id="PTHR23150">
    <property type="entry name" value="SULFATASE MODIFYING FACTOR 1, 2"/>
    <property type="match status" value="1"/>
</dbReference>
<keyword evidence="3" id="KW-1185">Reference proteome</keyword>
<comment type="caution">
    <text evidence="2">The sequence shown here is derived from an EMBL/GenBank/DDBJ whole genome shotgun (WGS) entry which is preliminary data.</text>
</comment>
<dbReference type="PANTHER" id="PTHR23150:SF19">
    <property type="entry name" value="FORMYLGLYCINE-GENERATING ENZYME"/>
    <property type="match status" value="1"/>
</dbReference>
<dbReference type="InterPro" id="IPR005532">
    <property type="entry name" value="SUMF_dom"/>
</dbReference>
<dbReference type="InterPro" id="IPR051043">
    <property type="entry name" value="Sulfatase_Mod_Factor_Kinase"/>
</dbReference>
<dbReference type="InterPro" id="IPR042095">
    <property type="entry name" value="SUMF_sf"/>
</dbReference>
<proteinExistence type="predicted"/>
<evidence type="ECO:0000313" key="3">
    <source>
        <dbReference type="Proteomes" id="UP000076925"/>
    </source>
</evidence>